<feature type="region of interest" description="Disordered" evidence="1">
    <location>
        <begin position="240"/>
        <end position="341"/>
    </location>
</feature>
<feature type="compositionally biased region" description="Basic and acidic residues" evidence="1">
    <location>
        <begin position="240"/>
        <end position="281"/>
    </location>
</feature>
<dbReference type="OMA" id="APPDYWE"/>
<accession>A0A0W0CW59</accession>
<comment type="caution">
    <text evidence="2">The sequence shown here is derived from an EMBL/GenBank/DDBJ whole genome shotgun (WGS) entry which is preliminary data.</text>
</comment>
<dbReference type="OrthoDB" id="4034416at2759"/>
<dbReference type="VEuPathDB" id="FungiDB:GWK60_E03421"/>
<dbReference type="VEuPathDB" id="FungiDB:B1J91_E03718g"/>
<organism evidence="2 3">
    <name type="scientific">Candida glabrata</name>
    <name type="common">Yeast</name>
    <name type="synonym">Torulopsis glabrata</name>
    <dbReference type="NCBI Taxonomy" id="5478"/>
    <lineage>
        <taxon>Eukaryota</taxon>
        <taxon>Fungi</taxon>
        <taxon>Dikarya</taxon>
        <taxon>Ascomycota</taxon>
        <taxon>Saccharomycotina</taxon>
        <taxon>Saccharomycetes</taxon>
        <taxon>Saccharomycetales</taxon>
        <taxon>Saccharomycetaceae</taxon>
        <taxon>Nakaseomyces</taxon>
    </lineage>
</organism>
<protein>
    <submittedName>
        <fullName evidence="2">Transcription regulatory protein SNF6</fullName>
    </submittedName>
</protein>
<reference evidence="2 3" key="1">
    <citation type="submission" date="2015-10" db="EMBL/GenBank/DDBJ databases">
        <title>Draft genomes sequences of Candida glabrata isolates 1A, 1B, 2A, 2B, 3A and 3B.</title>
        <authorList>
            <person name="Haavelsrud O.E."/>
            <person name="Gaustad P."/>
        </authorList>
    </citation>
    <scope>NUCLEOTIDE SEQUENCE [LARGE SCALE GENOMIC DNA]</scope>
    <source>
        <strain evidence="2">910700640</strain>
    </source>
</reference>
<dbReference type="VEuPathDB" id="FungiDB:GW608_E03421"/>
<dbReference type="CDD" id="cd22571">
    <property type="entry name" value="SNF6"/>
    <property type="match status" value="1"/>
</dbReference>
<evidence type="ECO:0000313" key="3">
    <source>
        <dbReference type="Proteomes" id="UP000054886"/>
    </source>
</evidence>
<proteinExistence type="predicted"/>
<dbReference type="InterPro" id="IPR059172">
    <property type="entry name" value="SNF6"/>
</dbReference>
<evidence type="ECO:0000256" key="1">
    <source>
        <dbReference type="SAM" id="MobiDB-lite"/>
    </source>
</evidence>
<dbReference type="VEuPathDB" id="FungiDB:GVI51_E03443"/>
<dbReference type="VEuPathDB" id="FungiDB:CAGL0E03718g"/>
<dbReference type="Proteomes" id="UP000054886">
    <property type="component" value="Unassembled WGS sequence"/>
</dbReference>
<name>A0A0W0CW59_CANGB</name>
<dbReference type="EMBL" id="LLZZ01000156">
    <property type="protein sequence ID" value="KTA97808.1"/>
    <property type="molecule type" value="Genomic_DNA"/>
</dbReference>
<feature type="compositionally biased region" description="Polar residues" evidence="1">
    <location>
        <begin position="322"/>
        <end position="337"/>
    </location>
</feature>
<sequence>MAVVKKKRYLSKSLKNGRAARVQRNRTEYAGINGSSLLSGSMELLEVDEESQSLVMGDDESVAEFEQRRLAAESMNAITHDESDTISFRNYLLANYLRGANYFNALTIHNVPVSRIKPPKLFQSPISLMELKKMIELQKAGIGKIKAVMDTWIKERESMVSTEHTKFYKSRMKVLDTDGLEGIHHVVKNIESRLGGRLQDRAYHLYDPEVFGTKFRGDMREAPEDYWEKYPELVKERKEKEAKMLREKEEEELRKKEEEERRKREEEEAKQRQQLEDDQLKRNQQPSETPSGALPLQITVPLSGAENSSGGHTPAPGMVTASMGNSSDIGLGTDQQPQPLPVTQEPLLNVASAQIPPQDQAQDIENVFGEYEAEPFNTGFDDEFADLDNVFF</sequence>
<dbReference type="AlphaFoldDB" id="A0A0W0CW59"/>
<gene>
    <name evidence="2" type="ORF">AO440_000975</name>
</gene>
<dbReference type="PhylomeDB" id="A0A0W0CW59"/>
<evidence type="ECO:0000313" key="2">
    <source>
        <dbReference type="EMBL" id="KTA97808.1"/>
    </source>
</evidence>